<dbReference type="InterPro" id="IPR002885">
    <property type="entry name" value="PPR_rpt"/>
</dbReference>
<protein>
    <submittedName>
        <fullName evidence="4">Putative pentatricopeptide repeat-containing protein</fullName>
    </submittedName>
</protein>
<dbReference type="FunFam" id="1.25.40.10:FF:001815">
    <property type="entry name" value="Putative pentatricopeptide repeat-containing protein At1g56570"/>
    <property type="match status" value="1"/>
</dbReference>
<dbReference type="Pfam" id="PF20431">
    <property type="entry name" value="E_motif"/>
    <property type="match status" value="1"/>
</dbReference>
<dbReference type="FunFam" id="1.25.40.10:FF:000205">
    <property type="entry name" value="Pentatricopeptide repeat-containing protein, mitochondrial"/>
    <property type="match status" value="1"/>
</dbReference>
<dbReference type="Proteomes" id="UP000288805">
    <property type="component" value="Unassembled WGS sequence"/>
</dbReference>
<dbReference type="FunFam" id="1.25.40.10:FF:000730">
    <property type="entry name" value="Pentatricopeptide repeat-containing protein, chloroplastic"/>
    <property type="match status" value="1"/>
</dbReference>
<dbReference type="GO" id="GO:0005739">
    <property type="term" value="C:mitochondrion"/>
    <property type="evidence" value="ECO:0007669"/>
    <property type="project" value="UniProtKB-ARBA"/>
</dbReference>
<evidence type="ECO:0000313" key="5">
    <source>
        <dbReference type="Proteomes" id="UP000288805"/>
    </source>
</evidence>
<dbReference type="FunFam" id="1.25.40.10:FF:000353">
    <property type="entry name" value="Pentatricopeptide repeat-containing protein At4g39530"/>
    <property type="match status" value="1"/>
</dbReference>
<organism evidence="4 5">
    <name type="scientific">Vitis vinifera</name>
    <name type="common">Grape</name>
    <dbReference type="NCBI Taxonomy" id="29760"/>
    <lineage>
        <taxon>Eukaryota</taxon>
        <taxon>Viridiplantae</taxon>
        <taxon>Streptophyta</taxon>
        <taxon>Embryophyta</taxon>
        <taxon>Tracheophyta</taxon>
        <taxon>Spermatophyta</taxon>
        <taxon>Magnoliopsida</taxon>
        <taxon>eudicotyledons</taxon>
        <taxon>Gunneridae</taxon>
        <taxon>Pentapetalae</taxon>
        <taxon>rosids</taxon>
        <taxon>Vitales</taxon>
        <taxon>Vitaceae</taxon>
        <taxon>Viteae</taxon>
        <taxon>Vitis</taxon>
    </lineage>
</organism>
<dbReference type="FunFam" id="1.25.40.10:FF:002663">
    <property type="entry name" value="Uncharacterized protein"/>
    <property type="match status" value="1"/>
</dbReference>
<comment type="similarity">
    <text evidence="2">Belongs to the PPR family. PCMP-E subfamily.</text>
</comment>
<accession>A0A438IM61</accession>
<dbReference type="GO" id="GO:0009451">
    <property type="term" value="P:RNA modification"/>
    <property type="evidence" value="ECO:0007669"/>
    <property type="project" value="InterPro"/>
</dbReference>
<dbReference type="InterPro" id="IPR011990">
    <property type="entry name" value="TPR-like_helical_dom_sf"/>
</dbReference>
<feature type="repeat" description="PPR" evidence="3">
    <location>
        <begin position="376"/>
        <end position="410"/>
    </location>
</feature>
<dbReference type="InterPro" id="IPR046848">
    <property type="entry name" value="E_motif"/>
</dbReference>
<comment type="caution">
    <text evidence="4">The sequence shown here is derived from an EMBL/GenBank/DDBJ whole genome shotgun (WGS) entry which is preliminary data.</text>
</comment>
<dbReference type="Gene3D" id="1.25.40.10">
    <property type="entry name" value="Tetratricopeptide repeat domain"/>
    <property type="match status" value="5"/>
</dbReference>
<dbReference type="AlphaFoldDB" id="A0A438IM61"/>
<dbReference type="Pfam" id="PF01535">
    <property type="entry name" value="PPR"/>
    <property type="match status" value="3"/>
</dbReference>
<dbReference type="InterPro" id="IPR046960">
    <property type="entry name" value="PPR_At4g14850-like_plant"/>
</dbReference>
<dbReference type="PANTHER" id="PTHR47926">
    <property type="entry name" value="PENTATRICOPEPTIDE REPEAT-CONTAINING PROTEIN"/>
    <property type="match status" value="1"/>
</dbReference>
<dbReference type="NCBIfam" id="TIGR00756">
    <property type="entry name" value="PPR"/>
    <property type="match status" value="6"/>
</dbReference>
<evidence type="ECO:0000256" key="3">
    <source>
        <dbReference type="PROSITE-ProRule" id="PRU00708"/>
    </source>
</evidence>
<feature type="repeat" description="PPR" evidence="3">
    <location>
        <begin position="73"/>
        <end position="107"/>
    </location>
</feature>
<dbReference type="Pfam" id="PF13041">
    <property type="entry name" value="PPR_2"/>
    <property type="match status" value="3"/>
</dbReference>
<dbReference type="PANTHER" id="PTHR47926:SF448">
    <property type="entry name" value="PENTACOTRIPEPTIDE-REPEAT REGION OF PRORP DOMAIN-CONTAINING PROTEIN"/>
    <property type="match status" value="1"/>
</dbReference>
<evidence type="ECO:0000256" key="2">
    <source>
        <dbReference type="ARBA" id="ARBA00061659"/>
    </source>
</evidence>
<proteinExistence type="inferred from homology"/>
<keyword evidence="1" id="KW-0677">Repeat</keyword>
<gene>
    <name evidence="4" type="primary">PCMP-E64_15</name>
    <name evidence="4" type="ORF">CK203_021313</name>
</gene>
<sequence>MSTRKLLSTTHFHPIPLIVRNSIQLVQNCTTPPNPPFIPKGPSVLATTLIKSYFGKGLIGEARTLFDEMPERDVVAWTVMIAGYTSCNNHTHAWMVFCEMMNEELDPNAFTISSVLKACKGMKCLSYGRLVHGLAIKHGLDGFIYVDNALMDMYATCCVSMDDACMVFRGIHLKNEVSWTTLIAGYTHRDDGYGGLRVFRQMLLEEVELNPFSFSIAVRACTSIGSHTFGEQLHAAVTKHGFESNLPVMNSILDMYCRCSCFSEANRYFYEMNQRDLITWNTLIAGYERSNPTESLYVFSMMESEGFSPNCFTFTSIMAACATLAFLNCGQQIHGRIIRRGLDGNLALSNALIDMYSKCGNIADSHQVFGGMSRRDLVSWTAMMIGYGTHGYGEEAVELFDKMVRSGIRPDRVVFMAILSACSHAGLVDEGLRYFKLMVGDYNISPDQEIYGCVVDLLGRAGKVEEAYELIESMPFKPDECVWGPFLGACKAHTFPNLGKLAAHRILDLRPNMAGTYVMLSNIYAADGKWVEFARLRKLMKRMGNKKETGRSWVEVGNHVYSFVVGDEVGSKIEGIYQVLENLIGHMKESGYVPDLDCLIYDLEDGT</sequence>
<dbReference type="GO" id="GO:0003723">
    <property type="term" value="F:RNA binding"/>
    <property type="evidence" value="ECO:0007669"/>
    <property type="project" value="InterPro"/>
</dbReference>
<feature type="repeat" description="PPR" evidence="3">
    <location>
        <begin position="276"/>
        <end position="309"/>
    </location>
</feature>
<evidence type="ECO:0000256" key="1">
    <source>
        <dbReference type="ARBA" id="ARBA00022737"/>
    </source>
</evidence>
<dbReference type="PROSITE" id="PS51375">
    <property type="entry name" value="PPR"/>
    <property type="match status" value="3"/>
</dbReference>
<dbReference type="EMBL" id="QGNW01000097">
    <property type="protein sequence ID" value="RVW97806.1"/>
    <property type="molecule type" value="Genomic_DNA"/>
</dbReference>
<evidence type="ECO:0000313" key="4">
    <source>
        <dbReference type="EMBL" id="RVW97806.1"/>
    </source>
</evidence>
<name>A0A438IM61_VITVI</name>
<reference evidence="4 5" key="1">
    <citation type="journal article" date="2018" name="PLoS Genet.">
        <title>Population sequencing reveals clonal diversity and ancestral inbreeding in the grapevine cultivar Chardonnay.</title>
        <authorList>
            <person name="Roach M.J."/>
            <person name="Johnson D.L."/>
            <person name="Bohlmann J."/>
            <person name="van Vuuren H.J."/>
            <person name="Jones S.J."/>
            <person name="Pretorius I.S."/>
            <person name="Schmidt S.A."/>
            <person name="Borneman A.R."/>
        </authorList>
    </citation>
    <scope>NUCLEOTIDE SEQUENCE [LARGE SCALE GENOMIC DNA]</scope>
    <source>
        <strain evidence="5">cv. Chardonnay</strain>
        <tissue evidence="4">Leaf</tissue>
    </source>
</reference>